<evidence type="ECO:0000259" key="1">
    <source>
        <dbReference type="PROSITE" id="PS50142"/>
    </source>
</evidence>
<accession>A0A1V6SHH0</accession>
<dbReference type="InterPro" id="IPR000999">
    <property type="entry name" value="RNase_III_dom"/>
</dbReference>
<feature type="domain" description="RNase III" evidence="1">
    <location>
        <begin position="12"/>
        <end position="60"/>
    </location>
</feature>
<dbReference type="InterPro" id="IPR036389">
    <property type="entry name" value="RNase_III_sf"/>
</dbReference>
<dbReference type="STRING" id="254877.A0A1V6SHH0"/>
<gene>
    <name evidence="2" type="ORF">PENFLA_c049G04143</name>
</gene>
<dbReference type="EMBL" id="MLQL01000049">
    <property type="protein sequence ID" value="OQE13348.1"/>
    <property type="molecule type" value="Genomic_DNA"/>
</dbReference>
<dbReference type="CDD" id="cd00593">
    <property type="entry name" value="RIBOc"/>
    <property type="match status" value="1"/>
</dbReference>
<comment type="caution">
    <text evidence="2">The sequence shown here is derived from an EMBL/GenBank/DDBJ whole genome shotgun (WGS) entry which is preliminary data.</text>
</comment>
<dbReference type="AlphaFoldDB" id="A0A1V6SHH0"/>
<evidence type="ECO:0000313" key="3">
    <source>
        <dbReference type="Proteomes" id="UP000191342"/>
    </source>
</evidence>
<dbReference type="SUPFAM" id="SSF69065">
    <property type="entry name" value="RNase III domain-like"/>
    <property type="match status" value="1"/>
</dbReference>
<name>A0A1V6SHH0_9EURO</name>
<dbReference type="OrthoDB" id="67027at2759"/>
<dbReference type="GO" id="GO:0006396">
    <property type="term" value="P:RNA processing"/>
    <property type="evidence" value="ECO:0007669"/>
    <property type="project" value="InterPro"/>
</dbReference>
<organism evidence="2 3">
    <name type="scientific">Penicillium flavigenum</name>
    <dbReference type="NCBI Taxonomy" id="254877"/>
    <lineage>
        <taxon>Eukaryota</taxon>
        <taxon>Fungi</taxon>
        <taxon>Dikarya</taxon>
        <taxon>Ascomycota</taxon>
        <taxon>Pezizomycotina</taxon>
        <taxon>Eurotiomycetes</taxon>
        <taxon>Eurotiomycetidae</taxon>
        <taxon>Eurotiales</taxon>
        <taxon>Aspergillaceae</taxon>
        <taxon>Penicillium</taxon>
    </lineage>
</organism>
<keyword evidence="3" id="KW-1185">Reference proteome</keyword>
<dbReference type="SMART" id="SM00535">
    <property type="entry name" value="RIBOc"/>
    <property type="match status" value="1"/>
</dbReference>
<dbReference type="PROSITE" id="PS50142">
    <property type="entry name" value="RNASE_3_2"/>
    <property type="match status" value="2"/>
</dbReference>
<evidence type="ECO:0000313" key="2">
    <source>
        <dbReference type="EMBL" id="OQE13348.1"/>
    </source>
</evidence>
<dbReference type="Gene3D" id="1.10.1520.10">
    <property type="entry name" value="Ribonuclease III domain"/>
    <property type="match status" value="1"/>
</dbReference>
<protein>
    <recommendedName>
        <fullName evidence="1">RNase III domain-containing protein</fullName>
    </recommendedName>
</protein>
<proteinExistence type="predicted"/>
<sequence length="192" mass="21382">MEHIFPHPSDEELQVLEQINYTFANRALLREALQPPNKCNEDGNKTLALVGDKVLDLVIVASGRDRNKTRGWNAYLSRQGCYLGLDQVIVKNPSQTFIGNKLMASTMEAIVGAVYLDSNQQITICADVMMVLGEHYWRTELEVSCLVWTVRKLRHMIEAAPADKPTVICTDHSSTIGIAQATNPSDPRPCSL</sequence>
<feature type="domain" description="RNase III" evidence="1">
    <location>
        <begin position="73"/>
        <end position="119"/>
    </location>
</feature>
<reference evidence="3" key="1">
    <citation type="journal article" date="2017" name="Nat. Microbiol.">
        <title>Global analysis of biosynthetic gene clusters reveals vast potential of secondary metabolite production in Penicillium species.</title>
        <authorList>
            <person name="Nielsen J.C."/>
            <person name="Grijseels S."/>
            <person name="Prigent S."/>
            <person name="Ji B."/>
            <person name="Dainat J."/>
            <person name="Nielsen K.F."/>
            <person name="Frisvad J.C."/>
            <person name="Workman M."/>
            <person name="Nielsen J."/>
        </authorList>
    </citation>
    <scope>NUCLEOTIDE SEQUENCE [LARGE SCALE GENOMIC DNA]</scope>
    <source>
        <strain evidence="3">IBT 14082</strain>
    </source>
</reference>
<dbReference type="Proteomes" id="UP000191342">
    <property type="component" value="Unassembled WGS sequence"/>
</dbReference>
<dbReference type="GO" id="GO:0004525">
    <property type="term" value="F:ribonuclease III activity"/>
    <property type="evidence" value="ECO:0007669"/>
    <property type="project" value="InterPro"/>
</dbReference>